<dbReference type="EMBL" id="CYZP01000016">
    <property type="protein sequence ID" value="CUO16342.1"/>
    <property type="molecule type" value="Genomic_DNA"/>
</dbReference>
<feature type="compositionally biased region" description="Polar residues" evidence="1">
    <location>
        <begin position="18"/>
        <end position="30"/>
    </location>
</feature>
<evidence type="ECO:0000256" key="1">
    <source>
        <dbReference type="SAM" id="MobiDB-lite"/>
    </source>
</evidence>
<dbReference type="Proteomes" id="UP000095645">
    <property type="component" value="Unassembled WGS sequence"/>
</dbReference>
<dbReference type="AlphaFoldDB" id="A0A174CSJ3"/>
<sequence>MAVHHGGKVGSAARKLASKSTGKNIKSNAGKTLANHKAKYH</sequence>
<protein>
    <submittedName>
        <fullName evidence="2">Uncharacterized protein</fullName>
    </submittedName>
</protein>
<feature type="region of interest" description="Disordered" evidence="1">
    <location>
        <begin position="1"/>
        <end position="41"/>
    </location>
</feature>
<evidence type="ECO:0000313" key="2">
    <source>
        <dbReference type="EMBL" id="CUO16342.1"/>
    </source>
</evidence>
<gene>
    <name evidence="2" type="ORF">ERS852476_02062</name>
</gene>
<dbReference type="RefSeq" id="WP_259838165.1">
    <property type="nucleotide sequence ID" value="NZ_CYZP01000016.1"/>
</dbReference>
<accession>A0A174CSJ3</accession>
<evidence type="ECO:0000313" key="3">
    <source>
        <dbReference type="Proteomes" id="UP000095645"/>
    </source>
</evidence>
<name>A0A174CSJ3_9FIRM</name>
<dbReference type="GeneID" id="75080259"/>
<organism evidence="2 3">
    <name type="scientific">Blautia obeum</name>
    <dbReference type="NCBI Taxonomy" id="40520"/>
    <lineage>
        <taxon>Bacteria</taxon>
        <taxon>Bacillati</taxon>
        <taxon>Bacillota</taxon>
        <taxon>Clostridia</taxon>
        <taxon>Lachnospirales</taxon>
        <taxon>Lachnospiraceae</taxon>
        <taxon>Blautia</taxon>
    </lineage>
</organism>
<proteinExistence type="predicted"/>
<reference evidence="2 3" key="1">
    <citation type="submission" date="2015-09" db="EMBL/GenBank/DDBJ databases">
        <authorList>
            <consortium name="Pathogen Informatics"/>
        </authorList>
    </citation>
    <scope>NUCLEOTIDE SEQUENCE [LARGE SCALE GENOMIC DNA]</scope>
    <source>
        <strain evidence="2 3">2789STDY5834861</strain>
    </source>
</reference>